<evidence type="ECO:0000313" key="1">
    <source>
        <dbReference type="EMBL" id="ABN67875.2"/>
    </source>
</evidence>
<feature type="non-terminal residue" evidence="1">
    <location>
        <position position="1"/>
    </location>
</feature>
<dbReference type="GeneID" id="4840176"/>
<dbReference type="InParanoid" id="A3LXW7"/>
<dbReference type="HOGENOM" id="CLU_118657_0_0_1"/>
<dbReference type="KEGG" id="pic:PICST_7220"/>
<name>A3LXW7_PICST</name>
<feature type="non-terminal residue" evidence="1">
    <location>
        <position position="164"/>
    </location>
</feature>
<protein>
    <submittedName>
        <fullName evidence="1">Uncharacterized protein</fullName>
    </submittedName>
</protein>
<dbReference type="OrthoDB" id="4024787at2759"/>
<dbReference type="eggNOG" id="ENOG502RQ50">
    <property type="taxonomic scope" value="Eukaryota"/>
</dbReference>
<accession>A3LXW7</accession>
<dbReference type="OMA" id="SIENWCH"/>
<dbReference type="RefSeq" id="XP_001385904.2">
    <property type="nucleotide sequence ID" value="XM_001385867.1"/>
</dbReference>
<gene>
    <name evidence="1" type="ORF">PICST_7220</name>
</gene>
<reference evidence="1 2" key="1">
    <citation type="journal article" date="2007" name="Nat. Biotechnol.">
        <title>Genome sequence of the lignocellulose-bioconverting and xylose-fermenting yeast Pichia stipitis.</title>
        <authorList>
            <person name="Jeffries T.W."/>
            <person name="Grigoriev I.V."/>
            <person name="Grimwood J."/>
            <person name="Laplaza J.M."/>
            <person name="Aerts A."/>
            <person name="Salamov A."/>
            <person name="Schmutz J."/>
            <person name="Lindquist E."/>
            <person name="Dehal P."/>
            <person name="Shapiro H."/>
            <person name="Jin Y.S."/>
            <person name="Passoth V."/>
            <person name="Richardson P.M."/>
        </authorList>
    </citation>
    <scope>NUCLEOTIDE SEQUENCE [LARGE SCALE GENOMIC DNA]</scope>
    <source>
        <strain evidence="2">ATCC 58785 / CBS 6054 / NBRC 10063 / NRRL Y-11545</strain>
    </source>
</reference>
<sequence length="164" mass="19205">SSSKDYHKIYEKYHDKFKKVYAQSIRLFESEKSQRQTLAYYQRKNQALLRVLEEFETANGYKEEPDSVEQIFAGGDRSRLEKIVQQAPHLASSLGPIFQLIAENSISVQKRHYINLYINETVPDLINDDLISIETNPQDPESWTRRHYPNLTTSKFKPVHFPAN</sequence>
<proteinExistence type="predicted"/>
<dbReference type="Proteomes" id="UP000002258">
    <property type="component" value="Chromosome 6"/>
</dbReference>
<evidence type="ECO:0000313" key="2">
    <source>
        <dbReference type="Proteomes" id="UP000002258"/>
    </source>
</evidence>
<dbReference type="EMBL" id="CP000500">
    <property type="protein sequence ID" value="ABN67875.2"/>
    <property type="molecule type" value="Genomic_DNA"/>
</dbReference>
<dbReference type="AlphaFoldDB" id="A3LXW7"/>
<organism evidence="1 2">
    <name type="scientific">Scheffersomyces stipitis (strain ATCC 58785 / CBS 6054 / NBRC 10063 / NRRL Y-11545)</name>
    <name type="common">Yeast</name>
    <name type="synonym">Pichia stipitis</name>
    <dbReference type="NCBI Taxonomy" id="322104"/>
    <lineage>
        <taxon>Eukaryota</taxon>
        <taxon>Fungi</taxon>
        <taxon>Dikarya</taxon>
        <taxon>Ascomycota</taxon>
        <taxon>Saccharomycotina</taxon>
        <taxon>Pichiomycetes</taxon>
        <taxon>Debaryomycetaceae</taxon>
        <taxon>Scheffersomyces</taxon>
    </lineage>
</organism>
<keyword evidence="2" id="KW-1185">Reference proteome</keyword>